<dbReference type="PANTHER" id="PTHR22930:SF259">
    <property type="entry name" value="OS08G0106900 PROTEIN"/>
    <property type="match status" value="1"/>
</dbReference>
<keyword evidence="1" id="KW-0472">Membrane</keyword>
<evidence type="ECO:0000256" key="1">
    <source>
        <dbReference type="SAM" id="Phobius"/>
    </source>
</evidence>
<dbReference type="Proteomes" id="UP001281410">
    <property type="component" value="Unassembled WGS sequence"/>
</dbReference>
<dbReference type="EMBL" id="JANJYJ010000006">
    <property type="protein sequence ID" value="KAK3204512.1"/>
    <property type="molecule type" value="Genomic_DNA"/>
</dbReference>
<evidence type="ECO:0000313" key="4">
    <source>
        <dbReference type="Proteomes" id="UP001281410"/>
    </source>
</evidence>
<protein>
    <recommendedName>
        <fullName evidence="2">DUF8040 domain-containing protein</fullName>
    </recommendedName>
</protein>
<name>A0AAE0A5I3_9ROSI</name>
<accession>A0AAE0A5I3</accession>
<keyword evidence="4" id="KW-1185">Reference proteome</keyword>
<keyword evidence="1" id="KW-1133">Transmembrane helix</keyword>
<dbReference type="InterPro" id="IPR045249">
    <property type="entry name" value="HARBI1-like"/>
</dbReference>
<evidence type="ECO:0000313" key="3">
    <source>
        <dbReference type="EMBL" id="KAK3204512.1"/>
    </source>
</evidence>
<gene>
    <name evidence="3" type="ORF">Dsin_018558</name>
</gene>
<organism evidence="3 4">
    <name type="scientific">Dipteronia sinensis</name>
    <dbReference type="NCBI Taxonomy" id="43782"/>
    <lineage>
        <taxon>Eukaryota</taxon>
        <taxon>Viridiplantae</taxon>
        <taxon>Streptophyta</taxon>
        <taxon>Embryophyta</taxon>
        <taxon>Tracheophyta</taxon>
        <taxon>Spermatophyta</taxon>
        <taxon>Magnoliopsida</taxon>
        <taxon>eudicotyledons</taxon>
        <taxon>Gunneridae</taxon>
        <taxon>Pentapetalae</taxon>
        <taxon>rosids</taxon>
        <taxon>malvids</taxon>
        <taxon>Sapindales</taxon>
        <taxon>Sapindaceae</taxon>
        <taxon>Hippocastanoideae</taxon>
        <taxon>Acereae</taxon>
        <taxon>Dipteronia</taxon>
    </lineage>
</organism>
<dbReference type="Pfam" id="PF26138">
    <property type="entry name" value="DUF8040"/>
    <property type="match status" value="1"/>
</dbReference>
<proteinExistence type="predicted"/>
<evidence type="ECO:0000259" key="2">
    <source>
        <dbReference type="Pfam" id="PF26138"/>
    </source>
</evidence>
<feature type="domain" description="DUF8040" evidence="2">
    <location>
        <begin position="50"/>
        <end position="143"/>
    </location>
</feature>
<feature type="transmembrane region" description="Helical" evidence="1">
    <location>
        <begin position="97"/>
        <end position="120"/>
    </location>
</feature>
<dbReference type="PANTHER" id="PTHR22930">
    <property type="match status" value="1"/>
</dbReference>
<dbReference type="AlphaFoldDB" id="A0AAE0A5I3"/>
<keyword evidence="1" id="KW-0812">Transmembrane</keyword>
<comment type="caution">
    <text evidence="3">The sequence shown here is derived from an EMBL/GenBank/DDBJ whole genome shotgun (WGS) entry which is preliminary data.</text>
</comment>
<sequence length="197" mass="23541">MNNNNHSDSSDSKSDWEAEELELEALELVMTLRRVKFYQYIDKMPSYIDRLTGYTFVQELINGHPDRMYNMFRMDTPVFLNLCQIIEQSQLLKNDRYVTVIETVVICLYILFHGAVMRIVDERFQRSKDTVYRQFKCVLKGLCELAPHIILEQTRGQQPPPQEIKDKPKFYPYFKEHTFLHGHRHINKIHIEIEKSK</sequence>
<dbReference type="InterPro" id="IPR058353">
    <property type="entry name" value="DUF8040"/>
</dbReference>
<reference evidence="3" key="1">
    <citation type="journal article" date="2023" name="Plant J.">
        <title>Genome sequences and population genomics provide insights into the demographic history, inbreeding, and mutation load of two 'living fossil' tree species of Dipteronia.</title>
        <authorList>
            <person name="Feng Y."/>
            <person name="Comes H.P."/>
            <person name="Chen J."/>
            <person name="Zhu S."/>
            <person name="Lu R."/>
            <person name="Zhang X."/>
            <person name="Li P."/>
            <person name="Qiu J."/>
            <person name="Olsen K.M."/>
            <person name="Qiu Y."/>
        </authorList>
    </citation>
    <scope>NUCLEOTIDE SEQUENCE</scope>
    <source>
        <strain evidence="3">NBL</strain>
    </source>
</reference>